<accession>A0A1D2MN66</accession>
<keyword evidence="2" id="KW-0472">Membrane</keyword>
<dbReference type="Pfam" id="PF03803">
    <property type="entry name" value="Scramblase"/>
    <property type="match status" value="1"/>
</dbReference>
<evidence type="ECO:0000256" key="1">
    <source>
        <dbReference type="ARBA" id="ARBA00005350"/>
    </source>
</evidence>
<keyword evidence="2" id="KW-0564">Palmitate</keyword>
<dbReference type="InterPro" id="IPR005552">
    <property type="entry name" value="Scramblase"/>
</dbReference>
<keyword evidence="2" id="KW-1133">Transmembrane helix</keyword>
<dbReference type="GO" id="GO:0005886">
    <property type="term" value="C:plasma membrane"/>
    <property type="evidence" value="ECO:0007669"/>
    <property type="project" value="TreeGrafter"/>
</dbReference>
<dbReference type="GO" id="GO:0017128">
    <property type="term" value="F:phospholipid scramblase activity"/>
    <property type="evidence" value="ECO:0007669"/>
    <property type="project" value="InterPro"/>
</dbReference>
<proteinExistence type="inferred from homology"/>
<comment type="caution">
    <text evidence="3">The sequence shown here is derived from an EMBL/GenBank/DDBJ whole genome shotgun (WGS) entry which is preliminary data.</text>
</comment>
<organism evidence="3 4">
    <name type="scientific">Orchesella cincta</name>
    <name type="common">Springtail</name>
    <name type="synonym">Podura cincta</name>
    <dbReference type="NCBI Taxonomy" id="48709"/>
    <lineage>
        <taxon>Eukaryota</taxon>
        <taxon>Metazoa</taxon>
        <taxon>Ecdysozoa</taxon>
        <taxon>Arthropoda</taxon>
        <taxon>Hexapoda</taxon>
        <taxon>Collembola</taxon>
        <taxon>Entomobryomorpha</taxon>
        <taxon>Entomobryoidea</taxon>
        <taxon>Orchesellidae</taxon>
        <taxon>Orchesellinae</taxon>
        <taxon>Orchesella</taxon>
    </lineage>
</organism>
<keyword evidence="2" id="KW-0106">Calcium</keyword>
<dbReference type="EMBL" id="LJIJ01000800">
    <property type="protein sequence ID" value="ODM94499.1"/>
    <property type="molecule type" value="Genomic_DNA"/>
</dbReference>
<comment type="function">
    <text evidence="2">May mediate accelerated ATP-independent bidirectional transbilayer migration of phospholipids upon binding calcium ions that results in a loss of phospholipid asymmetry in the plasma membrane.</text>
</comment>
<comment type="similarity">
    <text evidence="1 2">Belongs to the phospholipid scramblase family.</text>
</comment>
<dbReference type="PANTHER" id="PTHR23248">
    <property type="entry name" value="PHOSPHOLIPID SCRAMBLASE-RELATED"/>
    <property type="match status" value="1"/>
</dbReference>
<dbReference type="Proteomes" id="UP000094527">
    <property type="component" value="Unassembled WGS sequence"/>
</dbReference>
<protein>
    <recommendedName>
        <fullName evidence="2">Phospholipid scramblase</fullName>
    </recommendedName>
</protein>
<evidence type="ECO:0000313" key="3">
    <source>
        <dbReference type="EMBL" id="ODM94499.1"/>
    </source>
</evidence>
<evidence type="ECO:0000313" key="4">
    <source>
        <dbReference type="Proteomes" id="UP000094527"/>
    </source>
</evidence>
<dbReference type="OrthoDB" id="10608496at2759"/>
<reference evidence="3 4" key="1">
    <citation type="journal article" date="2016" name="Genome Biol. Evol.">
        <title>Gene Family Evolution Reflects Adaptation to Soil Environmental Stressors in the Genome of the Collembolan Orchesella cincta.</title>
        <authorList>
            <person name="Faddeeva-Vakhrusheva A."/>
            <person name="Derks M.F."/>
            <person name="Anvar S.Y."/>
            <person name="Agamennone V."/>
            <person name="Suring W."/>
            <person name="Smit S."/>
            <person name="van Straalen N.M."/>
            <person name="Roelofs D."/>
        </authorList>
    </citation>
    <scope>NUCLEOTIDE SEQUENCE [LARGE SCALE GENOMIC DNA]</scope>
    <source>
        <tissue evidence="3">Mixed pool</tissue>
    </source>
</reference>
<sequence>MSFPSGILKNNSVSPISPHHYPISANPYDGTGGRNSTVSFIASSMSMLPAGLDSPSRIKLSEYDLDEDLEPLAEKNMVFIRQLPQDIERLELVRLCTFSGYINVPNKYQVVSSSGDRLYDVIETTDGVTRRLFRRDQPFTMRVINNYGEYICELIGDPGVGGLGAFVKLKRESSILGKVVQVNPLFACCNFSPRYNVQNEKGKTVQKILWQRGRFKSCMFTEDFQVYSAAKSGGLTGSISRQTKAICLEDYSQADTYALSFQDIQMDRIQKTLLVAAVIMLDFQFFEGREGSDLWKVAVCCVLVILVILLVAGIIIYLVAESAK</sequence>
<keyword evidence="4" id="KW-1185">Reference proteome</keyword>
<gene>
    <name evidence="3" type="ORF">Ocin01_12175</name>
</gene>
<dbReference type="STRING" id="48709.A0A1D2MN66"/>
<keyword evidence="2" id="KW-0812">Transmembrane</keyword>
<evidence type="ECO:0000256" key="2">
    <source>
        <dbReference type="RuleBase" id="RU363116"/>
    </source>
</evidence>
<dbReference type="AlphaFoldDB" id="A0A1D2MN66"/>
<dbReference type="OMA" id="ANIVFIR"/>
<comment type="cofactor">
    <cofactor evidence="2">
        <name>Ca(2+)</name>
        <dbReference type="ChEBI" id="CHEBI:29108"/>
    </cofactor>
</comment>
<keyword evidence="2" id="KW-0449">Lipoprotein</keyword>
<feature type="transmembrane region" description="Helical" evidence="2">
    <location>
        <begin position="294"/>
        <end position="320"/>
    </location>
</feature>
<dbReference type="PANTHER" id="PTHR23248:SF4">
    <property type="entry name" value="PHOSPHOLIPID SCRAMBLASE"/>
    <property type="match status" value="1"/>
</dbReference>
<name>A0A1D2MN66_ORCCI</name>